<keyword evidence="1" id="KW-0521">NADP</keyword>
<evidence type="ECO:0000256" key="1">
    <source>
        <dbReference type="ARBA" id="ARBA00022857"/>
    </source>
</evidence>
<dbReference type="RefSeq" id="WP_350937634.1">
    <property type="nucleotide sequence ID" value="NZ_CP157762.1"/>
</dbReference>
<dbReference type="SUPFAM" id="SSF51735">
    <property type="entry name" value="NAD(P)-binding Rossmann-fold domains"/>
    <property type="match status" value="1"/>
</dbReference>
<dbReference type="AlphaFoldDB" id="A0AAU8HNJ5"/>
<dbReference type="Gene3D" id="3.40.50.720">
    <property type="entry name" value="NAD(P)-binding Rossmann-like Domain"/>
    <property type="match status" value="1"/>
</dbReference>
<evidence type="ECO:0000313" key="5">
    <source>
        <dbReference type="EMBL" id="XCH76859.1"/>
    </source>
</evidence>
<evidence type="ECO:0000259" key="3">
    <source>
        <dbReference type="SMART" id="SM00829"/>
    </source>
</evidence>
<dbReference type="PANTHER" id="PTHR48106">
    <property type="entry name" value="QUINONE OXIDOREDUCTASE PIG3-RELATED"/>
    <property type="match status" value="1"/>
</dbReference>
<dbReference type="InterPro" id="IPR036291">
    <property type="entry name" value="NAD(P)-bd_dom_sf"/>
</dbReference>
<dbReference type="InterPro" id="IPR020843">
    <property type="entry name" value="ER"/>
</dbReference>
<dbReference type="SMART" id="SM00829">
    <property type="entry name" value="PKS_ER"/>
    <property type="match status" value="1"/>
</dbReference>
<dbReference type="GO" id="GO:0070402">
    <property type="term" value="F:NADPH binding"/>
    <property type="evidence" value="ECO:0007669"/>
    <property type="project" value="TreeGrafter"/>
</dbReference>
<dbReference type="Pfam" id="PF13602">
    <property type="entry name" value="ADH_zinc_N_2"/>
    <property type="match status" value="1"/>
</dbReference>
<proteinExistence type="predicted"/>
<dbReference type="InterPro" id="IPR011032">
    <property type="entry name" value="GroES-like_sf"/>
</dbReference>
<keyword evidence="2 5" id="KW-0560">Oxidoreductase</keyword>
<name>A0AAU8HNJ5_9ACTN</name>
<dbReference type="SUPFAM" id="SSF50129">
    <property type="entry name" value="GroES-like"/>
    <property type="match status" value="1"/>
</dbReference>
<accession>A0AAU8HNJ5</accession>
<feature type="domain" description="Enoyl reductase (ER)" evidence="3">
    <location>
        <begin position="10"/>
        <end position="305"/>
    </location>
</feature>
<dbReference type="Pfam" id="PF08240">
    <property type="entry name" value="ADH_N"/>
    <property type="match status" value="1"/>
</dbReference>
<protein>
    <submittedName>
        <fullName evidence="5">NADP-dependent oxidoreductase</fullName>
        <ecNumber evidence="5">1.-.-.-</ecNumber>
    </submittedName>
</protein>
<dbReference type="GO" id="GO:0016651">
    <property type="term" value="F:oxidoreductase activity, acting on NAD(P)H"/>
    <property type="evidence" value="ECO:0007669"/>
    <property type="project" value="TreeGrafter"/>
</dbReference>
<reference evidence="4" key="1">
    <citation type="submission" date="2024-01" db="EMBL/GenBank/DDBJ databases">
        <title>The genome sequence of Micromonospora mangrovi CCTCC AA 2012012.</title>
        <authorList>
            <person name="Gao J."/>
        </authorList>
    </citation>
    <scope>NUCLEOTIDE SEQUENCE</scope>
    <source>
        <strain evidence="4">CCTCC AA 2012012</strain>
    </source>
</reference>
<evidence type="ECO:0000313" key="4">
    <source>
        <dbReference type="EMBL" id="XBP96155.1"/>
    </source>
</evidence>
<dbReference type="EMBL" id="CP159342">
    <property type="protein sequence ID" value="XCH76859.1"/>
    <property type="molecule type" value="Genomic_DNA"/>
</dbReference>
<dbReference type="Gene3D" id="3.90.180.10">
    <property type="entry name" value="Medium-chain alcohol dehydrogenases, catalytic domain"/>
    <property type="match status" value="1"/>
</dbReference>
<dbReference type="CDD" id="cd05289">
    <property type="entry name" value="MDR_like_2"/>
    <property type="match status" value="1"/>
</dbReference>
<sequence>MRVIEVSQFGGPDVLREVDRPEPAPERGRVRVRVRAATVNPVDWLTRDGALTALLPSLTPPFILGWDFAGEVLDDGDGFRAGQRVAGMIPWFTVGTGAYAEVILVDPAWLAPLPDGVEETTAATVPLNGLTASQALDLARLPAGASLVVTGASGGVGGFAVQLAAAAGAHVIAVASRGDEEYVASLGAKTVLHRDGDLSAAIRALFPDGVDAVLDAAPAGPTLISGVRDGGTFVAVLDATLPAAERGTRTVKVSVQPDADRLAALLAALANGRLASRVADTVPLSDAPSAHRRAAEGGVRGKLVLTR</sequence>
<dbReference type="InterPro" id="IPR013154">
    <property type="entry name" value="ADH-like_N"/>
</dbReference>
<dbReference type="EMBL" id="CP157762">
    <property type="protein sequence ID" value="XBP96155.1"/>
    <property type="molecule type" value="Genomic_DNA"/>
</dbReference>
<reference evidence="5" key="2">
    <citation type="submission" date="2024-06" db="EMBL/GenBank/DDBJ databases">
        <title>Micromonospora mangrovi CCTCC AA 2012012 genome sequences.</title>
        <authorList>
            <person name="Gao J."/>
        </authorList>
    </citation>
    <scope>NUCLEOTIDE SEQUENCE</scope>
    <source>
        <strain evidence="5">CCTCC AA 2012012</strain>
    </source>
</reference>
<evidence type="ECO:0000256" key="2">
    <source>
        <dbReference type="ARBA" id="ARBA00023002"/>
    </source>
</evidence>
<organism evidence="5">
    <name type="scientific">Micromonospora sp. CCTCC AA 2012012</name>
    <dbReference type="NCBI Taxonomy" id="3111921"/>
    <lineage>
        <taxon>Bacteria</taxon>
        <taxon>Bacillati</taxon>
        <taxon>Actinomycetota</taxon>
        <taxon>Actinomycetes</taxon>
        <taxon>Micromonosporales</taxon>
        <taxon>Micromonosporaceae</taxon>
        <taxon>Micromonospora</taxon>
    </lineage>
</organism>
<dbReference type="EC" id="1.-.-.-" evidence="5"/>
<gene>
    <name evidence="5" type="ORF">ABUL08_12420</name>
    <name evidence="4" type="ORF">VK199_12370</name>
</gene>